<dbReference type="PROSITE" id="PS50887">
    <property type="entry name" value="GGDEF"/>
    <property type="match status" value="1"/>
</dbReference>
<feature type="transmembrane region" description="Helical" evidence="1">
    <location>
        <begin position="21"/>
        <end position="43"/>
    </location>
</feature>
<feature type="domain" description="EAL" evidence="2">
    <location>
        <begin position="471"/>
        <end position="724"/>
    </location>
</feature>
<evidence type="ECO:0000256" key="1">
    <source>
        <dbReference type="SAM" id="Phobius"/>
    </source>
</evidence>
<dbReference type="NCBIfam" id="TIGR00254">
    <property type="entry name" value="GGDEF"/>
    <property type="match status" value="1"/>
</dbReference>
<dbReference type="Proteomes" id="UP001621714">
    <property type="component" value="Unassembled WGS sequence"/>
</dbReference>
<sequence length="741" mass="83668">MRSIKAIFAAARSGWSLEFALLLPILLVLVLTGLWGGIAIYSIKHQAEVTRRAQEQDLSTLTLAADFTRSAALVHAQVMEALNQAQYSQISELELYFQHSDISENLAQLNQQVDALASSALIRAVNHGSSGLLREAFQDYRRFVVMATDIVTVDPSRAQHYVSAAQDQFIYFSNYAQRIQQLLSARTLEQQQGAYRQVHTYLDRLAWLALLSFVVMMGLALLLALRMTRRLRAITEALLSLAHSQQQGVPSLEAMQQIEQQCQNEFGAMAQALLRLRDAEREKRLAQEQVHHLAYYDSLTQLPNRRLMAEHLRHSVQSSRQVHQWGALLIFDLDHFKSINESEGHPLGDQLLLEVAQRLCSLVEASPLIGRLGGDEFAILLDALAEQPQRAANLAEDFAEDLLALLAQPYVLSESSYQITASMGIVLFDGREHSADDLLRFADSAMYLAKQRGRNQWCFYDPEIQSALEARNQLERDLRLAVETQQLFLVYQLQVDIEGRPFGAEALLRWQHPQQGLISPADFIPLAEESGLIIPIGYQVLRTACEQLVRWQAHPATDHLTLAVNVSAKQFAQADFVAQVLNILQQTQAPRHLLKLELTESMVLTQVEETIEKMHHIKALGLAFSMDDFGTGYSSLQYLKRLPLDQLKIDQSFVRDLQHEDDATIVRTIIAMGKALNLQVIAEGVETREQQDFLARYACDAFQGYLFCRPELAEEITQRLQQYAIAHPAPWMMEAPSTADF</sequence>
<accession>A0ABW8PZE2</accession>
<dbReference type="InterPro" id="IPR035919">
    <property type="entry name" value="EAL_sf"/>
</dbReference>
<dbReference type="InterPro" id="IPR001633">
    <property type="entry name" value="EAL_dom"/>
</dbReference>
<keyword evidence="5" id="KW-1185">Reference proteome</keyword>
<dbReference type="Gene3D" id="3.20.20.450">
    <property type="entry name" value="EAL domain"/>
    <property type="match status" value="1"/>
</dbReference>
<dbReference type="RefSeq" id="WP_405340895.1">
    <property type="nucleotide sequence ID" value="NZ_JBANFI010000007.1"/>
</dbReference>
<dbReference type="SMART" id="SM00267">
    <property type="entry name" value="GGDEF"/>
    <property type="match status" value="1"/>
</dbReference>
<dbReference type="PANTHER" id="PTHR44757:SF2">
    <property type="entry name" value="BIOFILM ARCHITECTURE MAINTENANCE PROTEIN MBAA"/>
    <property type="match status" value="1"/>
</dbReference>
<dbReference type="Pfam" id="PF00563">
    <property type="entry name" value="EAL"/>
    <property type="match status" value="1"/>
</dbReference>
<dbReference type="SUPFAM" id="SSF55073">
    <property type="entry name" value="Nucleotide cyclase"/>
    <property type="match status" value="1"/>
</dbReference>
<feature type="transmembrane region" description="Helical" evidence="1">
    <location>
        <begin position="205"/>
        <end position="225"/>
    </location>
</feature>
<feature type="domain" description="GGDEF" evidence="3">
    <location>
        <begin position="324"/>
        <end position="462"/>
    </location>
</feature>
<proteinExistence type="predicted"/>
<dbReference type="InterPro" id="IPR000160">
    <property type="entry name" value="GGDEF_dom"/>
</dbReference>
<dbReference type="InterPro" id="IPR052155">
    <property type="entry name" value="Biofilm_reg_signaling"/>
</dbReference>
<evidence type="ECO:0000259" key="3">
    <source>
        <dbReference type="PROSITE" id="PS50887"/>
    </source>
</evidence>
<dbReference type="EMBL" id="JBANFI010000007">
    <property type="protein sequence ID" value="MFK7161656.1"/>
    <property type="molecule type" value="Genomic_DNA"/>
</dbReference>
<keyword evidence="1" id="KW-1133">Transmembrane helix</keyword>
<dbReference type="Gene3D" id="3.30.70.270">
    <property type="match status" value="1"/>
</dbReference>
<dbReference type="InterPro" id="IPR043128">
    <property type="entry name" value="Rev_trsase/Diguanyl_cyclase"/>
</dbReference>
<evidence type="ECO:0000313" key="4">
    <source>
        <dbReference type="EMBL" id="MFK7161656.1"/>
    </source>
</evidence>
<dbReference type="CDD" id="cd01949">
    <property type="entry name" value="GGDEF"/>
    <property type="match status" value="1"/>
</dbReference>
<evidence type="ECO:0000313" key="5">
    <source>
        <dbReference type="Proteomes" id="UP001621714"/>
    </source>
</evidence>
<comment type="caution">
    <text evidence="4">The sequence shown here is derived from an EMBL/GenBank/DDBJ whole genome shotgun (WGS) entry which is preliminary data.</text>
</comment>
<dbReference type="SMART" id="SM00052">
    <property type="entry name" value="EAL"/>
    <property type="match status" value="1"/>
</dbReference>
<dbReference type="Pfam" id="PF00990">
    <property type="entry name" value="GGDEF"/>
    <property type="match status" value="1"/>
</dbReference>
<gene>
    <name evidence="4" type="ORF">V6U78_11470</name>
</gene>
<reference evidence="4 5" key="1">
    <citation type="submission" date="2024-02" db="EMBL/GenBank/DDBJ databases">
        <title>Marinospirillum sp. MEB 164 isolated from Lonar lake sediment.</title>
        <authorList>
            <person name="Joshi A."/>
            <person name="Thite S."/>
        </authorList>
    </citation>
    <scope>NUCLEOTIDE SEQUENCE [LARGE SCALE GENOMIC DNA]</scope>
    <source>
        <strain evidence="4 5">MEB164</strain>
    </source>
</reference>
<keyword evidence="1" id="KW-0812">Transmembrane</keyword>
<evidence type="ECO:0000259" key="2">
    <source>
        <dbReference type="PROSITE" id="PS50883"/>
    </source>
</evidence>
<dbReference type="Gene3D" id="6.10.340.10">
    <property type="match status" value="1"/>
</dbReference>
<keyword evidence="1" id="KW-0472">Membrane</keyword>
<dbReference type="PROSITE" id="PS50883">
    <property type="entry name" value="EAL"/>
    <property type="match status" value="1"/>
</dbReference>
<dbReference type="InterPro" id="IPR029787">
    <property type="entry name" value="Nucleotide_cyclase"/>
</dbReference>
<name>A0ABW8PZE2_9GAMM</name>
<organism evidence="4 5">
    <name type="scientific">Marinospirillum alkalitolerans</name>
    <dbReference type="NCBI Taxonomy" id="3123374"/>
    <lineage>
        <taxon>Bacteria</taxon>
        <taxon>Pseudomonadati</taxon>
        <taxon>Pseudomonadota</taxon>
        <taxon>Gammaproteobacteria</taxon>
        <taxon>Oceanospirillales</taxon>
        <taxon>Oceanospirillaceae</taxon>
        <taxon>Marinospirillum</taxon>
    </lineage>
</organism>
<dbReference type="CDD" id="cd01948">
    <property type="entry name" value="EAL"/>
    <property type="match status" value="1"/>
</dbReference>
<dbReference type="SUPFAM" id="SSF141868">
    <property type="entry name" value="EAL domain-like"/>
    <property type="match status" value="1"/>
</dbReference>
<protein>
    <submittedName>
        <fullName evidence="4">EAL domain-containing protein</fullName>
    </submittedName>
</protein>
<dbReference type="PANTHER" id="PTHR44757">
    <property type="entry name" value="DIGUANYLATE CYCLASE DGCP"/>
    <property type="match status" value="1"/>
</dbReference>